<evidence type="ECO:0000256" key="1">
    <source>
        <dbReference type="ARBA" id="ARBA00022679"/>
    </source>
</evidence>
<comment type="caution">
    <text evidence="4">The sequence shown here is derived from an EMBL/GenBank/DDBJ whole genome shotgun (WGS) entry which is preliminary data.</text>
</comment>
<dbReference type="SUPFAM" id="SSF55729">
    <property type="entry name" value="Acyl-CoA N-acyltransferases (Nat)"/>
    <property type="match status" value="1"/>
</dbReference>
<dbReference type="InterPro" id="IPR000182">
    <property type="entry name" value="GNAT_dom"/>
</dbReference>
<dbReference type="RefSeq" id="WP_343857381.1">
    <property type="nucleotide sequence ID" value="NZ_BAAAFD010000002.1"/>
</dbReference>
<dbReference type="CDD" id="cd04301">
    <property type="entry name" value="NAT_SF"/>
    <property type="match status" value="1"/>
</dbReference>
<keyword evidence="1" id="KW-0808">Transferase</keyword>
<evidence type="ECO:0000259" key="3">
    <source>
        <dbReference type="PROSITE" id="PS51186"/>
    </source>
</evidence>
<evidence type="ECO:0000313" key="5">
    <source>
        <dbReference type="Proteomes" id="UP001500359"/>
    </source>
</evidence>
<evidence type="ECO:0000256" key="2">
    <source>
        <dbReference type="ARBA" id="ARBA00023315"/>
    </source>
</evidence>
<accession>A0ABP3WS88</accession>
<keyword evidence="5" id="KW-1185">Reference proteome</keyword>
<dbReference type="EMBL" id="BAAAFD010000002">
    <property type="protein sequence ID" value="GAA0854617.1"/>
    <property type="molecule type" value="Genomic_DNA"/>
</dbReference>
<keyword evidence="2" id="KW-0012">Acyltransferase</keyword>
<protein>
    <submittedName>
        <fullName evidence="4">GNAT family N-acetyltransferase/peptidase C39 family protein</fullName>
    </submittedName>
</protein>
<dbReference type="Proteomes" id="UP001500359">
    <property type="component" value="Unassembled WGS sequence"/>
</dbReference>
<evidence type="ECO:0000313" key="4">
    <source>
        <dbReference type="EMBL" id="GAA0854617.1"/>
    </source>
</evidence>
<dbReference type="InterPro" id="IPR016181">
    <property type="entry name" value="Acyl_CoA_acyltransferase"/>
</dbReference>
<name>A0ABP3WS88_9ALTE</name>
<dbReference type="Pfam" id="PF11814">
    <property type="entry name" value="DUF3335"/>
    <property type="match status" value="1"/>
</dbReference>
<reference evidence="5" key="1">
    <citation type="journal article" date="2019" name="Int. J. Syst. Evol. Microbiol.">
        <title>The Global Catalogue of Microorganisms (GCM) 10K type strain sequencing project: providing services to taxonomists for standard genome sequencing and annotation.</title>
        <authorList>
            <consortium name="The Broad Institute Genomics Platform"/>
            <consortium name="The Broad Institute Genome Sequencing Center for Infectious Disease"/>
            <person name="Wu L."/>
            <person name="Ma J."/>
        </authorList>
    </citation>
    <scope>NUCLEOTIDE SEQUENCE [LARGE SCALE GENOMIC DNA]</scope>
    <source>
        <strain evidence="5">JCM 15896</strain>
    </source>
</reference>
<organism evidence="4 5">
    <name type="scientific">Aliiglaciecola litoralis</name>
    <dbReference type="NCBI Taxonomy" id="582857"/>
    <lineage>
        <taxon>Bacteria</taxon>
        <taxon>Pseudomonadati</taxon>
        <taxon>Pseudomonadota</taxon>
        <taxon>Gammaproteobacteria</taxon>
        <taxon>Alteromonadales</taxon>
        <taxon>Alteromonadaceae</taxon>
        <taxon>Aliiglaciecola</taxon>
    </lineage>
</organism>
<dbReference type="Gene3D" id="3.40.630.30">
    <property type="match status" value="1"/>
</dbReference>
<dbReference type="PANTHER" id="PTHR43877">
    <property type="entry name" value="AMINOALKYLPHOSPHONATE N-ACETYLTRANSFERASE-RELATED-RELATED"/>
    <property type="match status" value="1"/>
</dbReference>
<dbReference type="PROSITE" id="PS51186">
    <property type="entry name" value="GNAT"/>
    <property type="match status" value="1"/>
</dbReference>
<dbReference type="Gene3D" id="3.90.70.10">
    <property type="entry name" value="Cysteine proteinases"/>
    <property type="match status" value="1"/>
</dbReference>
<proteinExistence type="predicted"/>
<dbReference type="PANTHER" id="PTHR43877:SF2">
    <property type="entry name" value="AMINOALKYLPHOSPHONATE N-ACETYLTRANSFERASE-RELATED"/>
    <property type="match status" value="1"/>
</dbReference>
<dbReference type="Pfam" id="PF00583">
    <property type="entry name" value="Acetyltransf_1"/>
    <property type="match status" value="1"/>
</dbReference>
<dbReference type="InterPro" id="IPR050832">
    <property type="entry name" value="Bact_Acetyltransf"/>
</dbReference>
<dbReference type="InterPro" id="IPR021770">
    <property type="entry name" value="DUF3335"/>
</dbReference>
<sequence length="380" mass="42600">MSQAQLKHKAQPIVRLANADDLASLVELEQACFSTDRLSTRSFKHYLKSAKSVMLVAVQDGKLLGYGLILIRKGTRLARLYSIAVAAHARGLGVGKLLLIELEQQAMQHDKLFMRLEVACNNQVGIALYNSMGYRSFGIYEKYYDNDLDALRMQKSLRQTTDHGPFEAYPWYHQTTEFTCGPSSLLMAMNNLDPEISMNQANELDIWRQATTIFMTSGHGGCHPVGLAIAANKFGFDAKVVINTNDTLFLDGVRSEHKKTIIKAVDSHFKYTAQNLGIEIDIKDPDLNELRAQIEQGASLLCLISTYRLDGKKVPHWVAVTHIDQDCLYFHDPDPDTPNTESSQTHSSDAQHVPLALEDFAKMSAFGKNKLRTVVLIKRR</sequence>
<feature type="domain" description="N-acetyltransferase" evidence="3">
    <location>
        <begin position="12"/>
        <end position="158"/>
    </location>
</feature>
<gene>
    <name evidence="4" type="ORF">GCM10009114_11150</name>
</gene>